<proteinExistence type="predicted"/>
<reference evidence="1 2" key="1">
    <citation type="submission" date="2018-10" db="EMBL/GenBank/DDBJ databases">
        <title>A high-quality apple genome assembly.</title>
        <authorList>
            <person name="Hu J."/>
        </authorList>
    </citation>
    <scope>NUCLEOTIDE SEQUENCE [LARGE SCALE GENOMIC DNA]</scope>
    <source>
        <strain evidence="2">cv. HFTH1</strain>
        <tissue evidence="1">Young leaf</tissue>
    </source>
</reference>
<protein>
    <submittedName>
        <fullName evidence="1">Uncharacterized protein</fullName>
    </submittedName>
</protein>
<organism evidence="1 2">
    <name type="scientific">Malus domestica</name>
    <name type="common">Apple</name>
    <name type="synonym">Pyrus malus</name>
    <dbReference type="NCBI Taxonomy" id="3750"/>
    <lineage>
        <taxon>Eukaryota</taxon>
        <taxon>Viridiplantae</taxon>
        <taxon>Streptophyta</taxon>
        <taxon>Embryophyta</taxon>
        <taxon>Tracheophyta</taxon>
        <taxon>Spermatophyta</taxon>
        <taxon>Magnoliopsida</taxon>
        <taxon>eudicotyledons</taxon>
        <taxon>Gunneridae</taxon>
        <taxon>Pentapetalae</taxon>
        <taxon>rosids</taxon>
        <taxon>fabids</taxon>
        <taxon>Rosales</taxon>
        <taxon>Rosaceae</taxon>
        <taxon>Amygdaloideae</taxon>
        <taxon>Maleae</taxon>
        <taxon>Malus</taxon>
    </lineage>
</organism>
<dbReference type="EMBL" id="RDQH01000341">
    <property type="protein sequence ID" value="RXH75045.1"/>
    <property type="molecule type" value="Genomic_DNA"/>
</dbReference>
<comment type="caution">
    <text evidence="1">The sequence shown here is derived from an EMBL/GenBank/DDBJ whole genome shotgun (WGS) entry which is preliminary data.</text>
</comment>
<dbReference type="Proteomes" id="UP000290289">
    <property type="component" value="Chromosome 15"/>
</dbReference>
<keyword evidence="2" id="KW-1185">Reference proteome</keyword>
<accession>A0A498HZK2</accession>
<evidence type="ECO:0000313" key="1">
    <source>
        <dbReference type="EMBL" id="RXH75045.1"/>
    </source>
</evidence>
<sequence length="8" mass="919">MIVAMELI</sequence>
<name>A0A498HZK2_MALDO</name>
<gene>
    <name evidence="1" type="ORF">DVH24_029766</name>
</gene>
<evidence type="ECO:0000313" key="2">
    <source>
        <dbReference type="Proteomes" id="UP000290289"/>
    </source>
</evidence>